<dbReference type="EMBL" id="KZ819387">
    <property type="protein sequence ID" value="PWN41794.1"/>
    <property type="molecule type" value="Genomic_DNA"/>
</dbReference>
<evidence type="ECO:0000313" key="2">
    <source>
        <dbReference type="Proteomes" id="UP000245783"/>
    </source>
</evidence>
<keyword evidence="2" id="KW-1185">Reference proteome</keyword>
<dbReference type="AlphaFoldDB" id="A0A316VWV9"/>
<protein>
    <submittedName>
        <fullName evidence="1">Uncharacterized protein</fullName>
    </submittedName>
</protein>
<gene>
    <name evidence="1" type="ORF">IE81DRAFT_154475</name>
</gene>
<accession>A0A316VWV9</accession>
<sequence>MQSTSQFVCLQGVVLLSTQSPQRTGECFSARGVDELVSQRIRMRDVVCCLCERVSSRGRASAGVRRYLPAWPLLASIANHES</sequence>
<reference evidence="1 2" key="1">
    <citation type="journal article" date="2018" name="Mol. Biol. Evol.">
        <title>Broad Genomic Sampling Reveals a Smut Pathogenic Ancestry of the Fungal Clade Ustilaginomycotina.</title>
        <authorList>
            <person name="Kijpornyongpan T."/>
            <person name="Mondo S.J."/>
            <person name="Barry K."/>
            <person name="Sandor L."/>
            <person name="Lee J."/>
            <person name="Lipzen A."/>
            <person name="Pangilinan J."/>
            <person name="LaButti K."/>
            <person name="Hainaut M."/>
            <person name="Henrissat B."/>
            <person name="Grigoriev I.V."/>
            <person name="Spatafora J.W."/>
            <person name="Aime M.C."/>
        </authorList>
    </citation>
    <scope>NUCLEOTIDE SEQUENCE [LARGE SCALE GENOMIC DNA]</scope>
    <source>
        <strain evidence="1 2">MCA 4658</strain>
    </source>
</reference>
<evidence type="ECO:0000313" key="1">
    <source>
        <dbReference type="EMBL" id="PWN41794.1"/>
    </source>
</evidence>
<dbReference type="Proteomes" id="UP000245783">
    <property type="component" value="Unassembled WGS sequence"/>
</dbReference>
<name>A0A316VWV9_9BASI</name>
<dbReference type="RefSeq" id="XP_025368954.1">
    <property type="nucleotide sequence ID" value="XM_025510473.1"/>
</dbReference>
<dbReference type="GeneID" id="37032343"/>
<organism evidence="1 2">
    <name type="scientific">Ceraceosorus guamensis</name>
    <dbReference type="NCBI Taxonomy" id="1522189"/>
    <lineage>
        <taxon>Eukaryota</taxon>
        <taxon>Fungi</taxon>
        <taxon>Dikarya</taxon>
        <taxon>Basidiomycota</taxon>
        <taxon>Ustilaginomycotina</taxon>
        <taxon>Exobasidiomycetes</taxon>
        <taxon>Ceraceosorales</taxon>
        <taxon>Ceraceosoraceae</taxon>
        <taxon>Ceraceosorus</taxon>
    </lineage>
</organism>
<dbReference type="InParanoid" id="A0A316VWV9"/>
<proteinExistence type="predicted"/>